<evidence type="ECO:0000313" key="3">
    <source>
        <dbReference type="EMBL" id="ADB53733.1"/>
    </source>
</evidence>
<evidence type="ECO:0008006" key="5">
    <source>
        <dbReference type="Google" id="ProtNLM"/>
    </source>
</evidence>
<evidence type="ECO:0000313" key="4">
    <source>
        <dbReference type="Proteomes" id="UP000008229"/>
    </source>
</evidence>
<evidence type="ECO:0000256" key="2">
    <source>
        <dbReference type="SAM" id="SignalP"/>
    </source>
</evidence>
<dbReference type="STRING" id="469383.Cwoe_5327"/>
<sequence precursor="true">MVRRLLPLALLVTLAVGGCTYGEKAAITPDQEQARVQFLEDHGDFDDHELARLCPGLYPRDFLTNEDDYPREKKDHRNPPVTQADRDQARAAGCDVPSPPK</sequence>
<organism evidence="3 4">
    <name type="scientific">Conexibacter woesei (strain DSM 14684 / CCUG 47730 / CIP 108061 / JCM 11494 / NBRC 100937 / ID131577)</name>
    <dbReference type="NCBI Taxonomy" id="469383"/>
    <lineage>
        <taxon>Bacteria</taxon>
        <taxon>Bacillati</taxon>
        <taxon>Actinomycetota</taxon>
        <taxon>Thermoleophilia</taxon>
        <taxon>Solirubrobacterales</taxon>
        <taxon>Conexibacteraceae</taxon>
        <taxon>Conexibacter</taxon>
    </lineage>
</organism>
<feature type="region of interest" description="Disordered" evidence="1">
    <location>
        <begin position="64"/>
        <end position="101"/>
    </location>
</feature>
<dbReference type="HOGENOM" id="CLU_2286722_0_0_11"/>
<name>D3FFE0_CONWI</name>
<protein>
    <recommendedName>
        <fullName evidence="5">Lipoprotein</fullName>
    </recommendedName>
</protein>
<accession>D3FFE0</accession>
<reference evidence="4" key="2">
    <citation type="submission" date="2010-01" db="EMBL/GenBank/DDBJ databases">
        <title>The complete genome of Conexibacter woesei DSM 14684.</title>
        <authorList>
            <consortium name="US DOE Joint Genome Institute (JGI-PGF)"/>
            <person name="Lucas S."/>
            <person name="Copeland A."/>
            <person name="Lapidus A."/>
            <person name="Glavina del Rio T."/>
            <person name="Dalin E."/>
            <person name="Tice H."/>
            <person name="Bruce D."/>
            <person name="Goodwin L."/>
            <person name="Pitluck S."/>
            <person name="Kyrpides N."/>
            <person name="Mavromatis K."/>
            <person name="Ivanova N."/>
            <person name="Mikhailova N."/>
            <person name="Chertkov O."/>
            <person name="Brettin T."/>
            <person name="Detter J.C."/>
            <person name="Han C."/>
            <person name="Larimer F."/>
            <person name="Land M."/>
            <person name="Hauser L."/>
            <person name="Markowitz V."/>
            <person name="Cheng J.-F."/>
            <person name="Hugenholtz P."/>
            <person name="Woyke T."/>
            <person name="Wu D."/>
            <person name="Pukall R."/>
            <person name="Steenblock K."/>
            <person name="Schneider S."/>
            <person name="Klenk H.-P."/>
            <person name="Eisen J.A."/>
        </authorList>
    </citation>
    <scope>NUCLEOTIDE SEQUENCE [LARGE SCALE GENOMIC DNA]</scope>
    <source>
        <strain evidence="4">DSM 14684 / CIP 108061 / JCM 11494 / NBRC 100937 / ID131577</strain>
    </source>
</reference>
<proteinExistence type="predicted"/>
<reference evidence="3 4" key="1">
    <citation type="journal article" date="2010" name="Stand. Genomic Sci.">
        <title>Complete genome sequence of Conexibacter woesei type strain (ID131577).</title>
        <authorList>
            <person name="Pukall R."/>
            <person name="Lapidus A."/>
            <person name="Glavina Del Rio T."/>
            <person name="Copeland A."/>
            <person name="Tice H."/>
            <person name="Cheng J.-F."/>
            <person name="Lucas S."/>
            <person name="Chen F."/>
            <person name="Nolan M."/>
            <person name="Bruce D."/>
            <person name="Goodwin L."/>
            <person name="Pitluck S."/>
            <person name="Mavromatis K."/>
            <person name="Ivanova N."/>
            <person name="Ovchinnikova G."/>
            <person name="Pati A."/>
            <person name="Chen A."/>
            <person name="Palaniappan K."/>
            <person name="Land M."/>
            <person name="Hauser L."/>
            <person name="Chang Y.-J."/>
            <person name="Jeffries C.D."/>
            <person name="Chain P."/>
            <person name="Meincke L."/>
            <person name="Sims D."/>
            <person name="Brettin T."/>
            <person name="Detter J.C."/>
            <person name="Rohde M."/>
            <person name="Goeker M."/>
            <person name="Bristow J."/>
            <person name="Eisen J.A."/>
            <person name="Markowitz V."/>
            <person name="Kyrpides N.C."/>
            <person name="Klenk H.-P."/>
            <person name="Hugenholtz P."/>
        </authorList>
    </citation>
    <scope>NUCLEOTIDE SEQUENCE [LARGE SCALE GENOMIC DNA]</scope>
    <source>
        <strain evidence="4">DSM 14684 / CIP 108061 / JCM 11494 / NBRC 100937 / ID131577</strain>
    </source>
</reference>
<evidence type="ECO:0000256" key="1">
    <source>
        <dbReference type="SAM" id="MobiDB-lite"/>
    </source>
</evidence>
<feature type="signal peptide" evidence="2">
    <location>
        <begin position="1"/>
        <end position="25"/>
    </location>
</feature>
<dbReference type="EMBL" id="CP001854">
    <property type="protein sequence ID" value="ADB53733.1"/>
    <property type="molecule type" value="Genomic_DNA"/>
</dbReference>
<dbReference type="AlphaFoldDB" id="D3FFE0"/>
<keyword evidence="4" id="KW-1185">Reference proteome</keyword>
<keyword evidence="2" id="KW-0732">Signal</keyword>
<feature type="compositionally biased region" description="Basic and acidic residues" evidence="1">
    <location>
        <begin position="68"/>
        <end position="89"/>
    </location>
</feature>
<dbReference type="RefSeq" id="WP_012936784.1">
    <property type="nucleotide sequence ID" value="NC_013739.1"/>
</dbReference>
<dbReference type="Proteomes" id="UP000008229">
    <property type="component" value="Chromosome"/>
</dbReference>
<dbReference type="KEGG" id="cwo:Cwoe_5327"/>
<dbReference type="PROSITE" id="PS51257">
    <property type="entry name" value="PROKAR_LIPOPROTEIN"/>
    <property type="match status" value="1"/>
</dbReference>
<feature type="chain" id="PRO_5003043258" description="Lipoprotein" evidence="2">
    <location>
        <begin position="26"/>
        <end position="101"/>
    </location>
</feature>
<gene>
    <name evidence="3" type="ordered locus">Cwoe_5327</name>
</gene>